<dbReference type="OrthoDB" id="9772100at2"/>
<evidence type="ECO:0000313" key="2">
    <source>
        <dbReference type="EMBL" id="MBB5206071.1"/>
    </source>
</evidence>
<comment type="caution">
    <text evidence="2">The sequence shown here is derived from an EMBL/GenBank/DDBJ whole genome shotgun (WGS) entry which is preliminary data.</text>
</comment>
<evidence type="ECO:0000313" key="3">
    <source>
        <dbReference type="Proteomes" id="UP000554837"/>
    </source>
</evidence>
<keyword evidence="1" id="KW-0812">Transmembrane</keyword>
<dbReference type="AlphaFoldDB" id="A0A840SC91"/>
<proteinExistence type="predicted"/>
<evidence type="ECO:0000256" key="1">
    <source>
        <dbReference type="SAM" id="Phobius"/>
    </source>
</evidence>
<dbReference type="EMBL" id="JACHHO010000007">
    <property type="protein sequence ID" value="MBB5206071.1"/>
    <property type="molecule type" value="Genomic_DNA"/>
</dbReference>
<gene>
    <name evidence="2" type="ORF">HNQ51_003414</name>
</gene>
<dbReference type="Proteomes" id="UP000554837">
    <property type="component" value="Unassembled WGS sequence"/>
</dbReference>
<name>A0A840SC91_9BURK</name>
<dbReference type="SUPFAM" id="SSF55781">
    <property type="entry name" value="GAF domain-like"/>
    <property type="match status" value="1"/>
</dbReference>
<keyword evidence="1" id="KW-0472">Membrane</keyword>
<dbReference type="RefSeq" id="WP_138856397.1">
    <property type="nucleotide sequence ID" value="NZ_CP040709.1"/>
</dbReference>
<dbReference type="Gene3D" id="3.30.450.40">
    <property type="match status" value="1"/>
</dbReference>
<accession>A0A840SC91</accession>
<organism evidence="2 3">
    <name type="scientific">Inhella inkyongensis</name>
    <dbReference type="NCBI Taxonomy" id="392593"/>
    <lineage>
        <taxon>Bacteria</taxon>
        <taxon>Pseudomonadati</taxon>
        <taxon>Pseudomonadota</taxon>
        <taxon>Betaproteobacteria</taxon>
        <taxon>Burkholderiales</taxon>
        <taxon>Sphaerotilaceae</taxon>
        <taxon>Inhella</taxon>
    </lineage>
</organism>
<dbReference type="Gene3D" id="3.30.450.20">
    <property type="entry name" value="PAS domain"/>
    <property type="match status" value="1"/>
</dbReference>
<dbReference type="CDD" id="cd18773">
    <property type="entry name" value="PDC1_HK_sensor"/>
    <property type="match status" value="1"/>
</dbReference>
<keyword evidence="3" id="KW-1185">Reference proteome</keyword>
<keyword evidence="1" id="KW-1133">Transmembrane helix</keyword>
<reference evidence="2 3" key="1">
    <citation type="submission" date="2020-08" db="EMBL/GenBank/DDBJ databases">
        <title>Genomic Encyclopedia of Type Strains, Phase IV (KMG-IV): sequencing the most valuable type-strain genomes for metagenomic binning, comparative biology and taxonomic classification.</title>
        <authorList>
            <person name="Goeker M."/>
        </authorList>
    </citation>
    <scope>NUCLEOTIDE SEQUENCE [LARGE SCALE GENOMIC DNA]</scope>
    <source>
        <strain evidence="2 3">DSM 23958</strain>
    </source>
</reference>
<evidence type="ECO:0008006" key="4">
    <source>
        <dbReference type="Google" id="ProtNLM"/>
    </source>
</evidence>
<feature type="transmembrane region" description="Helical" evidence="1">
    <location>
        <begin position="271"/>
        <end position="291"/>
    </location>
</feature>
<sequence>MKRLLSGAGAIGAVSAILVLAGLAAWAAAVGLQAAEQRQALVDLSVQTQREADALLGRTLAGRAMGAMLLAGQMDGAVQSAARAPAALRAEAGARLSEALETLARSVEADAAWVLNEQGMVVGVWDIAAEGAGRKALGQTWRQQPHVLMAREQVESVYASRGEGGRELQLAAPIYAESGNYSAVQGVLLMRLPLAQMDRTLALAAELALLVSPAGEVFAASRPDLQGLRLAAVTDPLGPGWLRAEAELAWNDVQGPWRLLLLRQTPLHSPLSLGLVALVFVGVAALAFALWRAMRHEAARRAAVAQQAETAELLAQRARWQTEVASLGSKLQQSREVGALAQCFFEGLADLMPVHQASLYRSAPGQSLRLLAQWGGGQVPDQIELGQGLVGECAQSQQALWLEAPPPQYWTLRTGLYEGSARALVVLPVMRAGSLVAVLELAALHSELLAHRATLEALLPVLAVNLEAALEAAPRRGDA</sequence>
<dbReference type="InterPro" id="IPR029016">
    <property type="entry name" value="GAF-like_dom_sf"/>
</dbReference>
<protein>
    <recommendedName>
        <fullName evidence="4">GAF domain-containing protein</fullName>
    </recommendedName>
</protein>